<organism evidence="1 2">
    <name type="scientific">Caerostris extrusa</name>
    <name type="common">Bark spider</name>
    <name type="synonym">Caerostris bankana</name>
    <dbReference type="NCBI Taxonomy" id="172846"/>
    <lineage>
        <taxon>Eukaryota</taxon>
        <taxon>Metazoa</taxon>
        <taxon>Ecdysozoa</taxon>
        <taxon>Arthropoda</taxon>
        <taxon>Chelicerata</taxon>
        <taxon>Arachnida</taxon>
        <taxon>Araneae</taxon>
        <taxon>Araneomorphae</taxon>
        <taxon>Entelegynae</taxon>
        <taxon>Araneoidea</taxon>
        <taxon>Araneidae</taxon>
        <taxon>Caerostris</taxon>
    </lineage>
</organism>
<proteinExistence type="predicted"/>
<comment type="caution">
    <text evidence="1">The sequence shown here is derived from an EMBL/GenBank/DDBJ whole genome shotgun (WGS) entry which is preliminary data.</text>
</comment>
<dbReference type="Proteomes" id="UP001054945">
    <property type="component" value="Unassembled WGS sequence"/>
</dbReference>
<keyword evidence="2" id="KW-1185">Reference proteome</keyword>
<reference evidence="1 2" key="1">
    <citation type="submission" date="2021-06" db="EMBL/GenBank/DDBJ databases">
        <title>Caerostris extrusa draft genome.</title>
        <authorList>
            <person name="Kono N."/>
            <person name="Arakawa K."/>
        </authorList>
    </citation>
    <scope>NUCLEOTIDE SEQUENCE [LARGE SCALE GENOMIC DNA]</scope>
</reference>
<protein>
    <submittedName>
        <fullName evidence="1">Uncharacterized protein</fullName>
    </submittedName>
</protein>
<dbReference type="AlphaFoldDB" id="A0AAV4P7V3"/>
<accession>A0AAV4P7V3</accession>
<evidence type="ECO:0000313" key="2">
    <source>
        <dbReference type="Proteomes" id="UP001054945"/>
    </source>
</evidence>
<dbReference type="EMBL" id="BPLR01004091">
    <property type="protein sequence ID" value="GIX92075.1"/>
    <property type="molecule type" value="Genomic_DNA"/>
</dbReference>
<evidence type="ECO:0000313" key="1">
    <source>
        <dbReference type="EMBL" id="GIX92075.1"/>
    </source>
</evidence>
<gene>
    <name evidence="1" type="ORF">CEXT_173191</name>
</gene>
<name>A0AAV4P7V3_CAEEX</name>
<sequence length="114" mass="12644">MQIFSKNHRSFTEQLAQCELRGSKNNNQCCVLGRQVAVAASRRDFTALQASGCRLRETSFRLTARVSLCSRKLSCAPTARRTGCSGQLNGHFAADACWQIGTSRHICHLPNLFN</sequence>